<evidence type="ECO:0000313" key="1">
    <source>
        <dbReference type="EMBL" id="TWU45752.1"/>
    </source>
</evidence>
<dbReference type="Proteomes" id="UP000315471">
    <property type="component" value="Unassembled WGS sequence"/>
</dbReference>
<keyword evidence="2" id="KW-1185">Reference proteome</keyword>
<protein>
    <recommendedName>
        <fullName evidence="3">Transposase</fullName>
    </recommendedName>
</protein>
<proteinExistence type="predicted"/>
<organism evidence="1 2">
    <name type="scientific">Novipirellula aureliae</name>
    <dbReference type="NCBI Taxonomy" id="2527966"/>
    <lineage>
        <taxon>Bacteria</taxon>
        <taxon>Pseudomonadati</taxon>
        <taxon>Planctomycetota</taxon>
        <taxon>Planctomycetia</taxon>
        <taxon>Pirellulales</taxon>
        <taxon>Pirellulaceae</taxon>
        <taxon>Novipirellula</taxon>
    </lineage>
</organism>
<sequence>MTRSRRTFAAHEKAAVVKRYLVDNVPVSDLCDAPWATTHANLLMAEAALWQRERQKDRGPRS</sequence>
<dbReference type="AlphaFoldDB" id="A0A5C6E9S8"/>
<accession>A0A5C6E9S8</accession>
<gene>
    <name evidence="1" type="ORF">Q31b_09280</name>
</gene>
<dbReference type="EMBL" id="SJPY01000001">
    <property type="protein sequence ID" value="TWU45752.1"/>
    <property type="molecule type" value="Genomic_DNA"/>
</dbReference>
<reference evidence="1 2" key="1">
    <citation type="submission" date="2019-02" db="EMBL/GenBank/DDBJ databases">
        <title>Deep-cultivation of Planctomycetes and their phenomic and genomic characterization uncovers novel biology.</title>
        <authorList>
            <person name="Wiegand S."/>
            <person name="Jogler M."/>
            <person name="Boedeker C."/>
            <person name="Pinto D."/>
            <person name="Vollmers J."/>
            <person name="Rivas-Marin E."/>
            <person name="Kohn T."/>
            <person name="Peeters S.H."/>
            <person name="Heuer A."/>
            <person name="Rast P."/>
            <person name="Oberbeckmann S."/>
            <person name="Bunk B."/>
            <person name="Jeske O."/>
            <person name="Meyerdierks A."/>
            <person name="Storesund J.E."/>
            <person name="Kallscheuer N."/>
            <person name="Luecker S."/>
            <person name="Lage O.M."/>
            <person name="Pohl T."/>
            <person name="Merkel B.J."/>
            <person name="Hornburger P."/>
            <person name="Mueller R.-W."/>
            <person name="Bruemmer F."/>
            <person name="Labrenz M."/>
            <person name="Spormann A.M."/>
            <person name="Op Den Camp H."/>
            <person name="Overmann J."/>
            <person name="Amann R."/>
            <person name="Jetten M.S.M."/>
            <person name="Mascher T."/>
            <person name="Medema M.H."/>
            <person name="Devos D.P."/>
            <person name="Kaster A.-K."/>
            <person name="Ovreas L."/>
            <person name="Rohde M."/>
            <person name="Galperin M.Y."/>
            <person name="Jogler C."/>
        </authorList>
    </citation>
    <scope>NUCLEOTIDE SEQUENCE [LARGE SCALE GENOMIC DNA]</scope>
    <source>
        <strain evidence="1 2">Q31b</strain>
    </source>
</reference>
<evidence type="ECO:0008006" key="3">
    <source>
        <dbReference type="Google" id="ProtNLM"/>
    </source>
</evidence>
<evidence type="ECO:0000313" key="2">
    <source>
        <dbReference type="Proteomes" id="UP000315471"/>
    </source>
</evidence>
<name>A0A5C6E9S8_9BACT</name>
<comment type="caution">
    <text evidence="1">The sequence shown here is derived from an EMBL/GenBank/DDBJ whole genome shotgun (WGS) entry which is preliminary data.</text>
</comment>
<dbReference type="RefSeq" id="WP_197170896.1">
    <property type="nucleotide sequence ID" value="NZ_SJPY01000001.1"/>
</dbReference>